<dbReference type="SUPFAM" id="SSF52096">
    <property type="entry name" value="ClpP/crotonase"/>
    <property type="match status" value="1"/>
</dbReference>
<dbReference type="Gene3D" id="2.30.42.10">
    <property type="match status" value="1"/>
</dbReference>
<dbReference type="SUPFAM" id="SSF50156">
    <property type="entry name" value="PDZ domain-like"/>
    <property type="match status" value="1"/>
</dbReference>
<dbReference type="Pfam" id="PF22694">
    <property type="entry name" value="CtpB_N-like"/>
    <property type="match status" value="1"/>
</dbReference>
<comment type="similarity">
    <text evidence="1 5">Belongs to the peptidase S41A family.</text>
</comment>
<dbReference type="Pfam" id="PF13180">
    <property type="entry name" value="PDZ_2"/>
    <property type="match status" value="1"/>
</dbReference>
<keyword evidence="4 5" id="KW-0720">Serine protease</keyword>
<protein>
    <submittedName>
        <fullName evidence="8">S41 family peptidase</fullName>
    </submittedName>
</protein>
<dbReference type="PANTHER" id="PTHR32060:SF30">
    <property type="entry name" value="CARBOXY-TERMINAL PROCESSING PROTEASE CTPA"/>
    <property type="match status" value="1"/>
</dbReference>
<feature type="chain" id="PRO_5039638324" evidence="6">
    <location>
        <begin position="20"/>
        <end position="536"/>
    </location>
</feature>
<comment type="caution">
    <text evidence="8">The sequence shown here is derived from an EMBL/GenBank/DDBJ whole genome shotgun (WGS) entry which is preliminary data.</text>
</comment>
<evidence type="ECO:0000256" key="6">
    <source>
        <dbReference type="SAM" id="SignalP"/>
    </source>
</evidence>
<evidence type="ECO:0000259" key="7">
    <source>
        <dbReference type="PROSITE" id="PS50106"/>
    </source>
</evidence>
<dbReference type="InterPro" id="IPR029045">
    <property type="entry name" value="ClpP/crotonase-like_dom_sf"/>
</dbReference>
<reference evidence="8" key="2">
    <citation type="journal article" date="2021" name="PeerJ">
        <title>Extensive microbial diversity within the chicken gut microbiome revealed by metagenomics and culture.</title>
        <authorList>
            <person name="Gilroy R."/>
            <person name="Ravi A."/>
            <person name="Getino M."/>
            <person name="Pursley I."/>
            <person name="Horton D.L."/>
            <person name="Alikhan N.F."/>
            <person name="Baker D."/>
            <person name="Gharbi K."/>
            <person name="Hall N."/>
            <person name="Watson M."/>
            <person name="Adriaenssens E.M."/>
            <person name="Foster-Nyarko E."/>
            <person name="Jarju S."/>
            <person name="Secka A."/>
            <person name="Antonio M."/>
            <person name="Oren A."/>
            <person name="Chaudhuri R.R."/>
            <person name="La Ragione R."/>
            <person name="Hildebrand F."/>
            <person name="Pallen M.J."/>
        </authorList>
    </citation>
    <scope>NUCLEOTIDE SEQUENCE</scope>
    <source>
        <strain evidence="8">6919</strain>
    </source>
</reference>
<dbReference type="InterPro" id="IPR036034">
    <property type="entry name" value="PDZ_sf"/>
</dbReference>
<dbReference type="Pfam" id="PF03572">
    <property type="entry name" value="Peptidase_S41"/>
    <property type="match status" value="1"/>
</dbReference>
<keyword evidence="2 5" id="KW-0645">Protease</keyword>
<evidence type="ECO:0000256" key="4">
    <source>
        <dbReference type="ARBA" id="ARBA00022825"/>
    </source>
</evidence>
<dbReference type="GO" id="GO:0006508">
    <property type="term" value="P:proteolysis"/>
    <property type="evidence" value="ECO:0007669"/>
    <property type="project" value="UniProtKB-KW"/>
</dbReference>
<dbReference type="NCBIfam" id="TIGR00225">
    <property type="entry name" value="prc"/>
    <property type="match status" value="1"/>
</dbReference>
<feature type="signal peptide" evidence="6">
    <location>
        <begin position="1"/>
        <end position="19"/>
    </location>
</feature>
<dbReference type="InterPro" id="IPR055210">
    <property type="entry name" value="CtpA/B_N"/>
</dbReference>
<reference evidence="8" key="1">
    <citation type="submission" date="2020-10" db="EMBL/GenBank/DDBJ databases">
        <authorList>
            <person name="Gilroy R."/>
        </authorList>
    </citation>
    <scope>NUCLEOTIDE SEQUENCE</scope>
    <source>
        <strain evidence="8">6919</strain>
    </source>
</reference>
<dbReference type="Gene3D" id="3.30.750.44">
    <property type="match status" value="1"/>
</dbReference>
<dbReference type="GO" id="GO:0007165">
    <property type="term" value="P:signal transduction"/>
    <property type="evidence" value="ECO:0007669"/>
    <property type="project" value="TreeGrafter"/>
</dbReference>
<dbReference type="CDD" id="cd07560">
    <property type="entry name" value="Peptidase_S41_CPP"/>
    <property type="match status" value="1"/>
</dbReference>
<dbReference type="PROSITE" id="PS50106">
    <property type="entry name" value="PDZ"/>
    <property type="match status" value="1"/>
</dbReference>
<dbReference type="Gene3D" id="3.90.226.10">
    <property type="entry name" value="2-enoyl-CoA Hydratase, Chain A, domain 1"/>
    <property type="match status" value="1"/>
</dbReference>
<dbReference type="InterPro" id="IPR005151">
    <property type="entry name" value="Tail-specific_protease"/>
</dbReference>
<evidence type="ECO:0000313" key="9">
    <source>
        <dbReference type="Proteomes" id="UP000823598"/>
    </source>
</evidence>
<organism evidence="8 9">
    <name type="scientific">Candidatus Limisoma faecipullorum</name>
    <dbReference type="NCBI Taxonomy" id="2840854"/>
    <lineage>
        <taxon>Bacteria</taxon>
        <taxon>Pseudomonadati</taxon>
        <taxon>Bacteroidota</taxon>
        <taxon>Bacteroidia</taxon>
        <taxon>Bacteroidales</taxon>
        <taxon>Candidatus Limisoma</taxon>
    </lineage>
</organism>
<dbReference type="GO" id="GO:0030288">
    <property type="term" value="C:outer membrane-bounded periplasmic space"/>
    <property type="evidence" value="ECO:0007669"/>
    <property type="project" value="TreeGrafter"/>
</dbReference>
<evidence type="ECO:0000313" key="8">
    <source>
        <dbReference type="EMBL" id="MBO8477146.1"/>
    </source>
</evidence>
<dbReference type="Proteomes" id="UP000823598">
    <property type="component" value="Unassembled WGS sequence"/>
</dbReference>
<dbReference type="PANTHER" id="PTHR32060">
    <property type="entry name" value="TAIL-SPECIFIC PROTEASE"/>
    <property type="match status" value="1"/>
</dbReference>
<evidence type="ECO:0000256" key="5">
    <source>
        <dbReference type="RuleBase" id="RU004404"/>
    </source>
</evidence>
<evidence type="ECO:0000256" key="1">
    <source>
        <dbReference type="ARBA" id="ARBA00009179"/>
    </source>
</evidence>
<dbReference type="SMART" id="SM00245">
    <property type="entry name" value="TSPc"/>
    <property type="match status" value="1"/>
</dbReference>
<dbReference type="InterPro" id="IPR004447">
    <property type="entry name" value="Peptidase_S41A"/>
</dbReference>
<proteinExistence type="inferred from homology"/>
<dbReference type="CDD" id="cd06782">
    <property type="entry name" value="cpPDZ_CPP-like"/>
    <property type="match status" value="1"/>
</dbReference>
<dbReference type="EMBL" id="JADIMC010000108">
    <property type="protein sequence ID" value="MBO8477146.1"/>
    <property type="molecule type" value="Genomic_DNA"/>
</dbReference>
<evidence type="ECO:0000256" key="2">
    <source>
        <dbReference type="ARBA" id="ARBA00022670"/>
    </source>
</evidence>
<sequence length="536" mass="60621">MKKIILIMIPALAIMCATAGEKEEWRSISPRQKLQAIEPTINNYYVDTIDEDMLVEAAIRGMTEQLDPHSIYSDKEETKDLTEPLDGNFSGIGIEFNMQNDTLYVVQTVAGGPSERVGILPGDRFIAVNDTVIAGKGMKNTDIMKRLRGKKGTEVNITVARRGVAEPIEFRVTRDDIPLYSVDAAYMIDNQTGYIRLSRFARTSLDEFLEAEKKLKKEGMKQLILDLTDNGGGYLDIAATIANQFLEKGELIVYTQGRKQPRRDMTARGDGKMKEGRLVVMVNQFSASASEILSGALQDWDRAVIVGRRTFGKGLVQHPVVFPDGTMLRLSIARYYTPSGRSIQKPYKQGKQEEYELDILNRYNHGELESADSVKFDESLKHTTLKTHRTVYGGGGIMPDVFVPVDTTAYSDFYRDIVAKGTLNNFVIRYVDNHRKELESTYEYDTQFIREFTVNDSMMEELVADAEKAGVKYDETQYGKSESLLRSIIKALIARDIFDRSAYFRIANENEPIYREALRTINSPEYPAILNQTNNN</sequence>
<dbReference type="InterPro" id="IPR001478">
    <property type="entry name" value="PDZ"/>
</dbReference>
<dbReference type="AlphaFoldDB" id="A0A9D9ISQ0"/>
<keyword evidence="6" id="KW-0732">Signal</keyword>
<dbReference type="GO" id="GO:0008236">
    <property type="term" value="F:serine-type peptidase activity"/>
    <property type="evidence" value="ECO:0007669"/>
    <property type="project" value="UniProtKB-KW"/>
</dbReference>
<evidence type="ECO:0000256" key="3">
    <source>
        <dbReference type="ARBA" id="ARBA00022801"/>
    </source>
</evidence>
<gene>
    <name evidence="8" type="ORF">IAB88_09160</name>
</gene>
<accession>A0A9D9ISQ0</accession>
<keyword evidence="3 5" id="KW-0378">Hydrolase</keyword>
<dbReference type="GO" id="GO:0004175">
    <property type="term" value="F:endopeptidase activity"/>
    <property type="evidence" value="ECO:0007669"/>
    <property type="project" value="TreeGrafter"/>
</dbReference>
<name>A0A9D9ISQ0_9BACT</name>
<dbReference type="SMART" id="SM00228">
    <property type="entry name" value="PDZ"/>
    <property type="match status" value="1"/>
</dbReference>
<feature type="domain" description="PDZ" evidence="7">
    <location>
        <begin position="78"/>
        <end position="148"/>
    </location>
</feature>
<dbReference type="FunFam" id="2.30.42.10:FF:000063">
    <property type="entry name" value="Peptidase, S41 family"/>
    <property type="match status" value="1"/>
</dbReference>